<evidence type="ECO:0000313" key="2">
    <source>
        <dbReference type="EMBL" id="GAH52888.1"/>
    </source>
</evidence>
<dbReference type="SUPFAM" id="SSF55418">
    <property type="entry name" value="eIF4e-like"/>
    <property type="match status" value="1"/>
</dbReference>
<evidence type="ECO:0000256" key="1">
    <source>
        <dbReference type="ARBA" id="ARBA00010568"/>
    </source>
</evidence>
<sequence length="116" mass="13603">MEKGELKTGKWLIFLNKENVDKIWNKIKLATEKGSLGIEAKVSTAKQKSTNIEYEKEKHVICVYTYDWTDEKDVKRVREELRKLGITGKIPYKTDEDTIKGKYASKGHKRISKYYE</sequence>
<dbReference type="Pfam" id="PF08939">
    <property type="entry name" value="Bles03"/>
    <property type="match status" value="1"/>
</dbReference>
<dbReference type="PANTHER" id="PTHR31977">
    <property type="entry name" value="UPF0696 PROTEIN C11ORF68"/>
    <property type="match status" value="1"/>
</dbReference>
<comment type="caution">
    <text evidence="2">The sequence shown here is derived from an EMBL/GenBank/DDBJ whole genome shotgun (WGS) entry which is preliminary data.</text>
</comment>
<dbReference type="AlphaFoldDB" id="X1I5P5"/>
<accession>X1I5P5</accession>
<dbReference type="InterPro" id="IPR015034">
    <property type="entry name" value="Bles03"/>
</dbReference>
<reference evidence="2" key="1">
    <citation type="journal article" date="2014" name="Front. Microbiol.">
        <title>High frequency of phylogenetically diverse reductive dehalogenase-homologous genes in deep subseafloor sedimentary metagenomes.</title>
        <authorList>
            <person name="Kawai M."/>
            <person name="Futagami T."/>
            <person name="Toyoda A."/>
            <person name="Takaki Y."/>
            <person name="Nishi S."/>
            <person name="Hori S."/>
            <person name="Arai W."/>
            <person name="Tsubouchi T."/>
            <person name="Morono Y."/>
            <person name="Uchiyama I."/>
            <person name="Ito T."/>
            <person name="Fujiyama A."/>
            <person name="Inagaki F."/>
            <person name="Takami H."/>
        </authorList>
    </citation>
    <scope>NUCLEOTIDE SEQUENCE</scope>
    <source>
        <strain evidence="2">Expedition CK06-06</strain>
    </source>
</reference>
<dbReference type="InterPro" id="IPR023398">
    <property type="entry name" value="TIF_eIF4e-like"/>
</dbReference>
<proteinExistence type="inferred from homology"/>
<protein>
    <recommendedName>
        <fullName evidence="3">DUF1917 domain-containing protein</fullName>
    </recommendedName>
</protein>
<dbReference type="PANTHER" id="PTHR31977:SF1">
    <property type="entry name" value="UPF0696 PROTEIN C11ORF68"/>
    <property type="match status" value="1"/>
</dbReference>
<gene>
    <name evidence="2" type="ORF">S03H2_32032</name>
</gene>
<dbReference type="Gene3D" id="3.30.760.10">
    <property type="entry name" value="RNA Cap, Translation Initiation Factor Eif4e"/>
    <property type="match status" value="1"/>
</dbReference>
<organism evidence="2">
    <name type="scientific">marine sediment metagenome</name>
    <dbReference type="NCBI Taxonomy" id="412755"/>
    <lineage>
        <taxon>unclassified sequences</taxon>
        <taxon>metagenomes</taxon>
        <taxon>ecological metagenomes</taxon>
    </lineage>
</organism>
<comment type="similarity">
    <text evidence="1">Belongs to the UPF0696 family.</text>
</comment>
<name>X1I5P5_9ZZZZ</name>
<evidence type="ECO:0008006" key="3">
    <source>
        <dbReference type="Google" id="ProtNLM"/>
    </source>
</evidence>
<dbReference type="EMBL" id="BARU01019453">
    <property type="protein sequence ID" value="GAH52888.1"/>
    <property type="molecule type" value="Genomic_DNA"/>
</dbReference>